<feature type="binding site" evidence="9">
    <location>
        <position position="365"/>
    </location>
    <ligand>
        <name>L-aspartate</name>
        <dbReference type="ChEBI" id="CHEBI:29991"/>
    </ligand>
</feature>
<keyword evidence="7 9" id="KW-0648">Protein biosynthesis</keyword>
<evidence type="ECO:0000313" key="12">
    <source>
        <dbReference type="Proteomes" id="UP000824232"/>
    </source>
</evidence>
<evidence type="ECO:0000256" key="7">
    <source>
        <dbReference type="ARBA" id="ARBA00022917"/>
    </source>
</evidence>
<accession>A0A9D1DUJ4</accession>
<reference evidence="11" key="1">
    <citation type="submission" date="2020-10" db="EMBL/GenBank/DDBJ databases">
        <authorList>
            <person name="Gilroy R."/>
        </authorList>
    </citation>
    <scope>NUCLEOTIDE SEQUENCE</scope>
    <source>
        <strain evidence="11">CHK184-20233</strain>
    </source>
</reference>
<dbReference type="NCBIfam" id="TIGR00458">
    <property type="entry name" value="aspS_nondisc"/>
    <property type="match status" value="1"/>
</dbReference>
<dbReference type="GO" id="GO:0016740">
    <property type="term" value="F:transferase activity"/>
    <property type="evidence" value="ECO:0007669"/>
    <property type="project" value="UniProtKB-ARBA"/>
</dbReference>
<reference evidence="11" key="2">
    <citation type="journal article" date="2021" name="PeerJ">
        <title>Extensive microbial diversity within the chicken gut microbiome revealed by metagenomics and culture.</title>
        <authorList>
            <person name="Gilroy R."/>
            <person name="Ravi A."/>
            <person name="Getino M."/>
            <person name="Pursley I."/>
            <person name="Horton D.L."/>
            <person name="Alikhan N.F."/>
            <person name="Baker D."/>
            <person name="Gharbi K."/>
            <person name="Hall N."/>
            <person name="Watson M."/>
            <person name="Adriaenssens E.M."/>
            <person name="Foster-Nyarko E."/>
            <person name="Jarju S."/>
            <person name="Secka A."/>
            <person name="Antonio M."/>
            <person name="Oren A."/>
            <person name="Chaudhuri R.R."/>
            <person name="La Ragione R."/>
            <person name="Hildebrand F."/>
            <person name="Pallen M.J."/>
        </authorList>
    </citation>
    <scope>NUCLEOTIDE SEQUENCE</scope>
    <source>
        <strain evidence="11">CHK184-20233</strain>
    </source>
</reference>
<dbReference type="EC" id="6.1.1.12" evidence="9"/>
<evidence type="ECO:0000256" key="3">
    <source>
        <dbReference type="ARBA" id="ARBA00022490"/>
    </source>
</evidence>
<dbReference type="Gene3D" id="2.40.50.140">
    <property type="entry name" value="Nucleic acid-binding proteins"/>
    <property type="match status" value="1"/>
</dbReference>
<feature type="region of interest" description="Aspartate" evidence="9">
    <location>
        <begin position="192"/>
        <end position="195"/>
    </location>
</feature>
<proteinExistence type="inferred from homology"/>
<dbReference type="PRINTS" id="PR01042">
    <property type="entry name" value="TRNASYNTHASP"/>
</dbReference>
<dbReference type="PANTHER" id="PTHR43450:SF1">
    <property type="entry name" value="ASPARTATE--TRNA LIGASE, CYTOPLASMIC"/>
    <property type="match status" value="1"/>
</dbReference>
<dbReference type="Proteomes" id="UP000824232">
    <property type="component" value="Unassembled WGS sequence"/>
</dbReference>
<dbReference type="InterPro" id="IPR004365">
    <property type="entry name" value="NA-bd_OB_tRNA"/>
</dbReference>
<dbReference type="InterPro" id="IPR004364">
    <property type="entry name" value="Aa-tRNA-synt_II"/>
</dbReference>
<dbReference type="InterPro" id="IPR002312">
    <property type="entry name" value="Asp/Asn-tRNA-synth_IIb"/>
</dbReference>
<comment type="caution">
    <text evidence="11">The sequence shown here is derived from an EMBL/GenBank/DDBJ whole genome shotgun (WGS) entry which is preliminary data.</text>
</comment>
<dbReference type="CDD" id="cd00776">
    <property type="entry name" value="AsxRS_core"/>
    <property type="match status" value="1"/>
</dbReference>
<dbReference type="AlphaFoldDB" id="A0A9D1DUJ4"/>
<dbReference type="Pfam" id="PF01336">
    <property type="entry name" value="tRNA_anti-codon"/>
    <property type="match status" value="1"/>
</dbReference>
<feature type="binding site" evidence="9">
    <location>
        <begin position="214"/>
        <end position="216"/>
    </location>
    <ligand>
        <name>ATP</name>
        <dbReference type="ChEBI" id="CHEBI:30616"/>
    </ligand>
</feature>
<feature type="binding site" evidence="9">
    <location>
        <position position="170"/>
    </location>
    <ligand>
        <name>L-aspartate</name>
        <dbReference type="ChEBI" id="CHEBI:29991"/>
    </ligand>
</feature>
<dbReference type="EMBL" id="DVHC01000051">
    <property type="protein sequence ID" value="HIR59370.1"/>
    <property type="molecule type" value="Genomic_DNA"/>
</dbReference>
<keyword evidence="6 9" id="KW-0067">ATP-binding</keyword>
<comment type="subcellular location">
    <subcellularLocation>
        <location evidence="1 9">Cytoplasm</location>
    </subcellularLocation>
</comment>
<comment type="caution">
    <text evidence="9">Lacks conserved residue(s) required for the propagation of feature annotation.</text>
</comment>
<evidence type="ECO:0000313" key="11">
    <source>
        <dbReference type="EMBL" id="HIR59370.1"/>
    </source>
</evidence>
<dbReference type="GO" id="GO:0006422">
    <property type="term" value="P:aspartyl-tRNA aminoacylation"/>
    <property type="evidence" value="ECO:0007669"/>
    <property type="project" value="UniProtKB-UniRule"/>
</dbReference>
<dbReference type="GO" id="GO:0004815">
    <property type="term" value="F:aspartate-tRNA ligase activity"/>
    <property type="evidence" value="ECO:0007669"/>
    <property type="project" value="UniProtKB-UniRule"/>
</dbReference>
<comment type="similarity">
    <text evidence="2 9">Belongs to the class-II aminoacyl-tRNA synthetase family. Type 2 subfamily.</text>
</comment>
<name>A0A9D1DUJ4_9FIRM</name>
<dbReference type="HAMAP" id="MF_02075">
    <property type="entry name" value="Asp_tRNA_synth_type2"/>
    <property type="match status" value="1"/>
</dbReference>
<evidence type="ECO:0000256" key="9">
    <source>
        <dbReference type="HAMAP-Rule" id="MF_02075"/>
    </source>
</evidence>
<evidence type="ECO:0000256" key="4">
    <source>
        <dbReference type="ARBA" id="ARBA00022598"/>
    </source>
</evidence>
<dbReference type="Pfam" id="PF00152">
    <property type="entry name" value="tRNA-synt_2"/>
    <property type="match status" value="1"/>
</dbReference>
<dbReference type="Gene3D" id="3.30.930.10">
    <property type="entry name" value="Bira Bifunctional Protein, Domain 2"/>
    <property type="match status" value="1"/>
</dbReference>
<dbReference type="InterPro" id="IPR012340">
    <property type="entry name" value="NA-bd_OB-fold"/>
</dbReference>
<dbReference type="SUPFAM" id="SSF55681">
    <property type="entry name" value="Class II aaRS and biotin synthetases"/>
    <property type="match status" value="1"/>
</dbReference>
<comment type="subunit">
    <text evidence="9">Homodimer.</text>
</comment>
<feature type="binding site" evidence="9">
    <location>
        <begin position="409"/>
        <end position="412"/>
    </location>
    <ligand>
        <name>ATP</name>
        <dbReference type="ChEBI" id="CHEBI:30616"/>
    </ligand>
</feature>
<dbReference type="GO" id="GO:0005524">
    <property type="term" value="F:ATP binding"/>
    <property type="evidence" value="ECO:0007669"/>
    <property type="project" value="UniProtKB-UniRule"/>
</dbReference>
<evidence type="ECO:0000259" key="10">
    <source>
        <dbReference type="PROSITE" id="PS50862"/>
    </source>
</evidence>
<keyword evidence="3 9" id="KW-0963">Cytoplasm</keyword>
<evidence type="ECO:0000256" key="2">
    <source>
        <dbReference type="ARBA" id="ARBA00005312"/>
    </source>
</evidence>
<keyword evidence="4 9" id="KW-0436">Ligase</keyword>
<comment type="function">
    <text evidence="9">Catalyzes the attachment of L-aspartate to tRNA(Asp) in a two-step reaction: L-aspartate is first activated by ATP to form Asp-AMP and then transferred to the acceptor end of tRNA(Asp).</text>
</comment>
<dbReference type="InterPro" id="IPR045864">
    <property type="entry name" value="aa-tRNA-synth_II/BPL/LPL"/>
</dbReference>
<evidence type="ECO:0000256" key="6">
    <source>
        <dbReference type="ARBA" id="ARBA00022840"/>
    </source>
</evidence>
<keyword evidence="8 9" id="KW-0030">Aminoacyl-tRNA synthetase</keyword>
<dbReference type="FunFam" id="3.30.930.10:FF:000038">
    <property type="entry name" value="Aspartate--tRNA ligase"/>
    <property type="match status" value="1"/>
</dbReference>
<dbReference type="GO" id="GO:0140096">
    <property type="term" value="F:catalytic activity, acting on a protein"/>
    <property type="evidence" value="ECO:0007669"/>
    <property type="project" value="UniProtKB-ARBA"/>
</dbReference>
<evidence type="ECO:0000256" key="8">
    <source>
        <dbReference type="ARBA" id="ARBA00023146"/>
    </source>
</evidence>
<dbReference type="NCBIfam" id="NF003483">
    <property type="entry name" value="PRK05159.1"/>
    <property type="match status" value="1"/>
</dbReference>
<dbReference type="SUPFAM" id="SSF50249">
    <property type="entry name" value="Nucleic acid-binding proteins"/>
    <property type="match status" value="1"/>
</dbReference>
<evidence type="ECO:0000256" key="5">
    <source>
        <dbReference type="ARBA" id="ARBA00022741"/>
    </source>
</evidence>
<dbReference type="PANTHER" id="PTHR43450">
    <property type="entry name" value="ASPARTYL-TRNA SYNTHETASE"/>
    <property type="match status" value="1"/>
</dbReference>
<dbReference type="InterPro" id="IPR006195">
    <property type="entry name" value="aa-tRNA-synth_II"/>
</dbReference>
<comment type="catalytic activity">
    <reaction evidence="9">
        <text>tRNA(Asp) + L-aspartate + ATP = L-aspartyl-tRNA(Asp) + AMP + diphosphate</text>
        <dbReference type="Rhea" id="RHEA:19649"/>
        <dbReference type="Rhea" id="RHEA-COMP:9660"/>
        <dbReference type="Rhea" id="RHEA-COMP:9678"/>
        <dbReference type="ChEBI" id="CHEBI:29991"/>
        <dbReference type="ChEBI" id="CHEBI:30616"/>
        <dbReference type="ChEBI" id="CHEBI:33019"/>
        <dbReference type="ChEBI" id="CHEBI:78442"/>
        <dbReference type="ChEBI" id="CHEBI:78516"/>
        <dbReference type="ChEBI" id="CHEBI:456215"/>
        <dbReference type="EC" id="6.1.1.12"/>
    </reaction>
</comment>
<sequence>MNKIFFKDLENYFDKEIELSGFVENIRNIKWVQFLVLRDSTDKVQVTIEKSDENNAEMVELVNNLTVESTIKVTGTLKKNENVRLRGMEFIPTKIEVTSKSDAELPINIHDKDAQLLDQRLDYRWLDLRNEYNFNIFKIQSDMVKFMREFMYSHDFTEIHTPKLIGAASESGADVFEVKYFDRKAYLAQSPQFYKQMAIASGYDRVFEVAPVFRAENSNTSRHTTEFTGFDVEFAYIDSYRDVMDFEEELLTYTLEKLNEKYGELVKNLYGKEIVVPKEKFPRVKLADLYDELEKRYDYKVDESEKNDLTTEAERLSYRYAMDEFNSEFIFVTDYPKEKRAFYHMRKDGIPEGYDLIYRGVEITTGAEREHRYDVLVKQAKEKGLDKDVEFYLEFFKYGCPPHGGFGLGVDRLTMLVLGLPSVKESMMIFRGPNRLNP</sequence>
<dbReference type="GO" id="GO:0017101">
    <property type="term" value="C:aminoacyl-tRNA synthetase multienzyme complex"/>
    <property type="evidence" value="ECO:0007669"/>
    <property type="project" value="TreeGrafter"/>
</dbReference>
<feature type="binding site" evidence="9">
    <location>
        <position position="362"/>
    </location>
    <ligand>
        <name>ATP</name>
        <dbReference type="ChEBI" id="CHEBI:30616"/>
    </ligand>
</feature>
<protein>
    <recommendedName>
        <fullName evidence="9">Aspartate--tRNA ligase</fullName>
        <ecNumber evidence="9">6.1.1.12</ecNumber>
    </recommendedName>
    <alternativeName>
        <fullName evidence="9">Aspartyl-tRNA synthetase</fullName>
        <shortName evidence="9">AspRS</shortName>
    </alternativeName>
</protein>
<feature type="domain" description="Aminoacyl-transfer RNA synthetases class-II family profile" evidence="10">
    <location>
        <begin position="137"/>
        <end position="438"/>
    </location>
</feature>
<feature type="binding site" evidence="9">
    <location>
        <position position="369"/>
    </location>
    <ligand>
        <name>L-aspartate</name>
        <dbReference type="ChEBI" id="CHEBI:29991"/>
    </ligand>
</feature>
<keyword evidence="5 9" id="KW-0547">Nucleotide-binding</keyword>
<evidence type="ECO:0000256" key="1">
    <source>
        <dbReference type="ARBA" id="ARBA00004496"/>
    </source>
</evidence>
<dbReference type="InterPro" id="IPR004523">
    <property type="entry name" value="Asp-tRNA_synthase_2"/>
</dbReference>
<dbReference type="GO" id="GO:0005829">
    <property type="term" value="C:cytosol"/>
    <property type="evidence" value="ECO:0007669"/>
    <property type="project" value="TreeGrafter"/>
</dbReference>
<feature type="binding site" evidence="9">
    <location>
        <position position="214"/>
    </location>
    <ligand>
        <name>L-aspartate</name>
        <dbReference type="ChEBI" id="CHEBI:29991"/>
    </ligand>
</feature>
<organism evidence="11 12">
    <name type="scientific">Candidatus Onthousia excrementipullorum</name>
    <dbReference type="NCBI Taxonomy" id="2840884"/>
    <lineage>
        <taxon>Bacteria</taxon>
        <taxon>Bacillati</taxon>
        <taxon>Bacillota</taxon>
        <taxon>Bacilli</taxon>
        <taxon>Candidatus Onthousia</taxon>
    </lineage>
</organism>
<dbReference type="GO" id="GO:0003723">
    <property type="term" value="F:RNA binding"/>
    <property type="evidence" value="ECO:0007669"/>
    <property type="project" value="TreeGrafter"/>
</dbReference>
<dbReference type="PROSITE" id="PS50862">
    <property type="entry name" value="AA_TRNA_LIGASE_II"/>
    <property type="match status" value="1"/>
</dbReference>
<gene>
    <name evidence="9 11" type="primary">aspS</name>
    <name evidence="11" type="ORF">IAB38_04900</name>
</gene>